<dbReference type="RefSeq" id="WP_181192206.1">
    <property type="nucleotide sequence ID" value="NZ_JABFED010000003.1"/>
</dbReference>
<comment type="caution">
    <text evidence="3">The sequence shown here is derived from an EMBL/GenBank/DDBJ whole genome shotgun (WGS) entry which is preliminary data.</text>
</comment>
<name>A0A7H0KBS1_9CORY</name>
<accession>A0A7H0KBS1</accession>
<feature type="domain" description="SGNH hydrolase-type esterase" evidence="2">
    <location>
        <begin position="51"/>
        <end position="281"/>
    </location>
</feature>
<organism evidence="3 4">
    <name type="scientific">Corynebacterium wankanglinii</name>
    <dbReference type="NCBI Taxonomy" id="2735136"/>
    <lineage>
        <taxon>Bacteria</taxon>
        <taxon>Bacillati</taxon>
        <taxon>Actinomycetota</taxon>
        <taxon>Actinomycetes</taxon>
        <taxon>Mycobacteriales</taxon>
        <taxon>Corynebacteriaceae</taxon>
        <taxon>Corynebacterium</taxon>
    </lineage>
</organism>
<evidence type="ECO:0000259" key="2">
    <source>
        <dbReference type="Pfam" id="PF13472"/>
    </source>
</evidence>
<dbReference type="SUPFAM" id="SSF52266">
    <property type="entry name" value="SGNH hydrolase"/>
    <property type="match status" value="1"/>
</dbReference>
<evidence type="ECO:0000256" key="1">
    <source>
        <dbReference type="SAM" id="SignalP"/>
    </source>
</evidence>
<dbReference type="InterPro" id="IPR036514">
    <property type="entry name" value="SGNH_hydro_sf"/>
</dbReference>
<reference evidence="3 4" key="1">
    <citation type="submission" date="2020-05" db="EMBL/GenBank/DDBJ databases">
        <title>Descriptions of Corynebacterium xxxx sp. nov., Corynebacterium yyyy sp. nov. and Corynebacterium zzzz sp. nov.</title>
        <authorList>
            <person name="Zhang G."/>
        </authorList>
    </citation>
    <scope>NUCLEOTIDE SEQUENCE [LARGE SCALE GENOMIC DNA]</scope>
    <source>
        <strain evidence="4">zg-913</strain>
    </source>
</reference>
<feature type="chain" id="PRO_5039358629" evidence="1">
    <location>
        <begin position="23"/>
        <end position="291"/>
    </location>
</feature>
<feature type="signal peptide" evidence="1">
    <location>
        <begin position="1"/>
        <end position="22"/>
    </location>
</feature>
<dbReference type="EMBL" id="JABFED010000003">
    <property type="protein sequence ID" value="MBA1837490.1"/>
    <property type="molecule type" value="Genomic_DNA"/>
</dbReference>
<sequence>MKFLLRKVAVTVTACAAAIAGAAIPADAQPAGNVVVFGDSFASNPDQYRASLLNIAGSSAGSSGSSARVLDSYPSQAACLQGPDNWPRQLQARTGVSVSDWSCTGHRSIDLPGHVDHAIRSGDLNASTRAVALSIGINDHWRPIIDAPGTPYNVDAIRSAYFRNMNEAVSKIRAAAPRAKIIVPGMLAITGGRDGAVCLLNVVPNMPLGVPAPRVRQWEQRTQDYQRAMAHQVGATFIDIRAQSAGHSTCARDADRWVAGLIDTTTPSYNMALHPSRAGSAFVAEQVARAL</sequence>
<dbReference type="Proteomes" id="UP000577408">
    <property type="component" value="Unassembled WGS sequence"/>
</dbReference>
<dbReference type="InterPro" id="IPR013830">
    <property type="entry name" value="SGNH_hydro"/>
</dbReference>
<keyword evidence="1" id="KW-0732">Signal</keyword>
<protein>
    <submittedName>
        <fullName evidence="3">Esterase</fullName>
    </submittedName>
</protein>
<dbReference type="Pfam" id="PF13472">
    <property type="entry name" value="Lipase_GDSL_2"/>
    <property type="match status" value="1"/>
</dbReference>
<evidence type="ECO:0000313" key="3">
    <source>
        <dbReference type="EMBL" id="MBA1837490.1"/>
    </source>
</evidence>
<evidence type="ECO:0000313" key="4">
    <source>
        <dbReference type="Proteomes" id="UP000577408"/>
    </source>
</evidence>
<gene>
    <name evidence="3" type="ORF">HMA55_06185</name>
</gene>
<dbReference type="Gene3D" id="3.40.50.1110">
    <property type="entry name" value="SGNH hydrolase"/>
    <property type="match status" value="1"/>
</dbReference>
<dbReference type="AlphaFoldDB" id="A0A7H0KBS1"/>
<proteinExistence type="predicted"/>
<keyword evidence="4" id="KW-1185">Reference proteome</keyword>